<keyword evidence="3" id="KW-0349">Heme</keyword>
<dbReference type="GO" id="GO:0005506">
    <property type="term" value="F:iron ion binding"/>
    <property type="evidence" value="ECO:0007669"/>
    <property type="project" value="InterPro"/>
</dbReference>
<dbReference type="SUPFAM" id="SSF54637">
    <property type="entry name" value="Thioesterase/thiol ester dehydrase-isomerase"/>
    <property type="match status" value="1"/>
</dbReference>
<keyword evidence="8" id="KW-0443">Lipid metabolism</keyword>
<dbReference type="Pfam" id="PF01643">
    <property type="entry name" value="Acyl-ACP_TE"/>
    <property type="match status" value="1"/>
</dbReference>
<comment type="subcellular location">
    <subcellularLocation>
        <location evidence="8">Plastid</location>
        <location evidence="8">Chloroplast</location>
    </subcellularLocation>
</comment>
<evidence type="ECO:0000256" key="2">
    <source>
        <dbReference type="ARBA" id="ARBA00010617"/>
    </source>
</evidence>
<dbReference type="AlphaFoldDB" id="A0A8S9M4D2"/>
<dbReference type="Pfam" id="PF00067">
    <property type="entry name" value="p450"/>
    <property type="match status" value="1"/>
</dbReference>
<keyword evidence="4" id="KW-0479">Metal-binding</keyword>
<dbReference type="SUPFAM" id="SSF48264">
    <property type="entry name" value="Cytochrome P450"/>
    <property type="match status" value="1"/>
</dbReference>
<dbReference type="EC" id="3.1.2.-" evidence="8"/>
<dbReference type="InterPro" id="IPR029069">
    <property type="entry name" value="HotDog_dom_sf"/>
</dbReference>
<keyword evidence="9" id="KW-0812">Transmembrane</keyword>
<dbReference type="GO" id="GO:0004497">
    <property type="term" value="F:monooxygenase activity"/>
    <property type="evidence" value="ECO:0007669"/>
    <property type="project" value="UniProtKB-KW"/>
</dbReference>
<evidence type="ECO:0000256" key="8">
    <source>
        <dbReference type="RuleBase" id="RU363096"/>
    </source>
</evidence>
<keyword evidence="6" id="KW-0408">Iron</keyword>
<keyword evidence="8" id="KW-0378">Hydrolase</keyword>
<dbReference type="CDD" id="cd00586">
    <property type="entry name" value="4HBT"/>
    <property type="match status" value="1"/>
</dbReference>
<feature type="transmembrane region" description="Helical" evidence="9">
    <location>
        <begin position="6"/>
        <end position="25"/>
    </location>
</feature>
<keyword evidence="9" id="KW-1133">Transmembrane helix</keyword>
<dbReference type="GO" id="GO:0006633">
    <property type="term" value="P:fatty acid biosynthetic process"/>
    <property type="evidence" value="ECO:0007669"/>
    <property type="project" value="UniProtKB-KW"/>
</dbReference>
<evidence type="ECO:0000256" key="6">
    <source>
        <dbReference type="ARBA" id="ARBA00023004"/>
    </source>
</evidence>
<keyword evidence="9" id="KW-0472">Membrane</keyword>
<feature type="domain" description="Acyl-ACP thioesterase N-terminal hotdog" evidence="10">
    <location>
        <begin position="330"/>
        <end position="464"/>
    </location>
</feature>
<evidence type="ECO:0000256" key="4">
    <source>
        <dbReference type="ARBA" id="ARBA00022723"/>
    </source>
</evidence>
<keyword evidence="8" id="KW-0276">Fatty acid metabolism</keyword>
<dbReference type="Gene3D" id="1.10.630.10">
    <property type="entry name" value="Cytochrome P450"/>
    <property type="match status" value="1"/>
</dbReference>
<comment type="caution">
    <text evidence="11">The sequence shown here is derived from an EMBL/GenBank/DDBJ whole genome shotgun (WGS) entry which is preliminary data.</text>
</comment>
<evidence type="ECO:0000313" key="11">
    <source>
        <dbReference type="EMBL" id="KAF2612103.1"/>
    </source>
</evidence>
<dbReference type="InterPro" id="IPR036396">
    <property type="entry name" value="Cyt_P450_sf"/>
</dbReference>
<evidence type="ECO:0000256" key="5">
    <source>
        <dbReference type="ARBA" id="ARBA00023002"/>
    </source>
</evidence>
<dbReference type="GO" id="GO:0020037">
    <property type="term" value="F:heme binding"/>
    <property type="evidence" value="ECO:0007669"/>
    <property type="project" value="InterPro"/>
</dbReference>
<dbReference type="PANTHER" id="PTHR47947">
    <property type="entry name" value="CYTOCHROME P450 82C3-RELATED"/>
    <property type="match status" value="1"/>
</dbReference>
<evidence type="ECO:0000256" key="1">
    <source>
        <dbReference type="ARBA" id="ARBA00001971"/>
    </source>
</evidence>
<gene>
    <name evidence="11" type="ORF">F2Q70_00010388</name>
</gene>
<accession>A0A8S9M4D2</accession>
<dbReference type="GO" id="GO:0016705">
    <property type="term" value="F:oxidoreductase activity, acting on paired donors, with incorporation or reduction of molecular oxygen"/>
    <property type="evidence" value="ECO:0007669"/>
    <property type="project" value="InterPro"/>
</dbReference>
<evidence type="ECO:0000256" key="7">
    <source>
        <dbReference type="ARBA" id="ARBA00023033"/>
    </source>
</evidence>
<evidence type="ECO:0000259" key="10">
    <source>
        <dbReference type="Pfam" id="PF01643"/>
    </source>
</evidence>
<organism evidence="11">
    <name type="scientific">Brassica cretica</name>
    <name type="common">Mustard</name>
    <dbReference type="NCBI Taxonomy" id="69181"/>
    <lineage>
        <taxon>Eukaryota</taxon>
        <taxon>Viridiplantae</taxon>
        <taxon>Streptophyta</taxon>
        <taxon>Embryophyta</taxon>
        <taxon>Tracheophyta</taxon>
        <taxon>Spermatophyta</taxon>
        <taxon>Magnoliopsida</taxon>
        <taxon>eudicotyledons</taxon>
        <taxon>Gunneridae</taxon>
        <taxon>Pentapetalae</taxon>
        <taxon>rosids</taxon>
        <taxon>malvids</taxon>
        <taxon>Brassicales</taxon>
        <taxon>Brassicaceae</taxon>
        <taxon>Brassiceae</taxon>
        <taxon>Brassica</taxon>
    </lineage>
</organism>
<dbReference type="InterPro" id="IPR002864">
    <property type="entry name" value="Acyl-ACP_thioesterase_NHD"/>
</dbReference>
<keyword evidence="8" id="KW-0150">Chloroplast</keyword>
<dbReference type="Gene3D" id="3.10.129.10">
    <property type="entry name" value="Hotdog Thioesterase"/>
    <property type="match status" value="1"/>
</dbReference>
<keyword evidence="5" id="KW-0560">Oxidoreductase</keyword>
<evidence type="ECO:0000256" key="3">
    <source>
        <dbReference type="ARBA" id="ARBA00022617"/>
    </source>
</evidence>
<dbReference type="InterPro" id="IPR001128">
    <property type="entry name" value="Cyt_P450"/>
</dbReference>
<comment type="similarity">
    <text evidence="2">Belongs to the cytochrome P450 family.</text>
</comment>
<dbReference type="EMBL" id="QGKY02000089">
    <property type="protein sequence ID" value="KAF2612103.1"/>
    <property type="molecule type" value="Genomic_DNA"/>
</dbReference>
<dbReference type="GO" id="GO:0016790">
    <property type="term" value="F:thiolester hydrolase activity"/>
    <property type="evidence" value="ECO:0007669"/>
    <property type="project" value="InterPro"/>
</dbReference>
<sequence length="599" mass="68982">MIIFFSSLHFSLFFLVLAISGYVFLRKPSKCEVNSSTIPEPLGALPLLGHLHLLRGKELVCKKLAAMSDKLGPIFSLKLGFYRLVVTSDPEILKDCFTTNDLVLATRPNIAFGRYVGYNNAALALAPYGDYWRELRRITTVHLFSNQSVEMLGHIRYSEVNEFLKHLYEGSDGTSTLKIDMLFEFLTFNIILRKMVGKRIGFGKVKSEEWRYKEALKRSEYLAAVFMIGDVIPWLGWLDFAKIAQMKSTFKELDSVITKWLEEHLEKRSRKEKNQEKTIMDLLLDILPEDGVICGHVRDVIVKATILNKVWTLDTLAGRLRLGSLTEDGLSYKEKFIVRSHEVQSNKPLRSKPLPIFCRRWDVISFRALDFLTDGFATTPTMRKLDLIWVTSRMHIEIYKYPAWGDVVEIETWCQSEGRIGTRHDWIPKDVANGEVTGRTTSKWVMMNQDTRRLQKVSDDIRDEQLIFCPKEPRLAFPEEENNRSLKKILKLEDPAQYSIIGLKSIPQEIVDTHELQGKKTWQKATESSVPRMVGNLVYGVSPVPATLSFGRRDFYALFVEEGPKSEFDPDFSLMEHEQEGNGLTRSFFNDGYLFLWQS</sequence>
<keyword evidence="8" id="KW-0444">Lipid biosynthesis</keyword>
<protein>
    <recommendedName>
        <fullName evidence="8">Acyl-[acyl-carrier-protein] hydrolase</fullName>
        <ecNumber evidence="8">3.1.2.-</ecNumber>
    </recommendedName>
</protein>
<comment type="function">
    <text evidence="8">Plays an essential role in chain termination during de novo fatty acid synthesis.</text>
</comment>
<dbReference type="InterPro" id="IPR050651">
    <property type="entry name" value="Plant_Cytochrome_P450_Monoox"/>
</dbReference>
<name>A0A8S9M4D2_BRACR</name>
<keyword evidence="7" id="KW-0503">Monooxygenase</keyword>
<keyword evidence="8" id="KW-0934">Plastid</keyword>
<dbReference type="GO" id="GO:0046246">
    <property type="term" value="P:terpene biosynthetic process"/>
    <property type="evidence" value="ECO:0007669"/>
    <property type="project" value="TreeGrafter"/>
</dbReference>
<evidence type="ECO:0000256" key="9">
    <source>
        <dbReference type="SAM" id="Phobius"/>
    </source>
</evidence>
<proteinExistence type="inferred from homology"/>
<dbReference type="PANTHER" id="PTHR47947:SF25">
    <property type="entry name" value="DIMETHYLNONATRIENE SYNTHASE"/>
    <property type="match status" value="1"/>
</dbReference>
<dbReference type="GO" id="GO:0009507">
    <property type="term" value="C:chloroplast"/>
    <property type="evidence" value="ECO:0007669"/>
    <property type="project" value="UniProtKB-SubCell"/>
</dbReference>
<keyword evidence="8" id="KW-0275">Fatty acid biosynthesis</keyword>
<reference evidence="11" key="1">
    <citation type="submission" date="2019-12" db="EMBL/GenBank/DDBJ databases">
        <title>Genome sequencing and annotation of Brassica cretica.</title>
        <authorList>
            <person name="Studholme D.J."/>
            <person name="Sarris P.F."/>
        </authorList>
    </citation>
    <scope>NUCLEOTIDE SEQUENCE</scope>
    <source>
        <strain evidence="11">PFS-102/07</strain>
        <tissue evidence="11">Leaf</tissue>
    </source>
</reference>
<comment type="cofactor">
    <cofactor evidence="1">
        <name>heme</name>
        <dbReference type="ChEBI" id="CHEBI:30413"/>
    </cofactor>
</comment>
<comment type="similarity">
    <text evidence="8">Belongs to the acyl-ACP thioesterase family.</text>
</comment>